<evidence type="ECO:0000256" key="2">
    <source>
        <dbReference type="ARBA" id="ARBA00007330"/>
    </source>
</evidence>
<reference evidence="10" key="1">
    <citation type="submission" date="2017-11" db="EMBL/GenBank/DDBJ databases">
        <authorList>
            <person name="Kuznetsova I."/>
            <person name="Sazanova A."/>
            <person name="Chirak E."/>
            <person name="Safronova V."/>
            <person name="Willems A."/>
        </authorList>
    </citation>
    <scope>NUCLEOTIDE SEQUENCE [LARGE SCALE GENOMIC DNA]</scope>
    <source>
        <strain evidence="10">PEPV15</strain>
    </source>
</reference>
<evidence type="ECO:0000313" key="10">
    <source>
        <dbReference type="Proteomes" id="UP000241158"/>
    </source>
</evidence>
<dbReference type="Proteomes" id="UP000241158">
    <property type="component" value="Unassembled WGS sequence"/>
</dbReference>
<dbReference type="Pfam" id="PF16901">
    <property type="entry name" value="DAO_C"/>
    <property type="match status" value="1"/>
</dbReference>
<feature type="compositionally biased region" description="Basic and acidic residues" evidence="6">
    <location>
        <begin position="592"/>
        <end position="601"/>
    </location>
</feature>
<comment type="similarity">
    <text evidence="2">Belongs to the FAD-dependent glycerol-3-phosphate dehydrogenase family.</text>
</comment>
<proteinExistence type="inferred from homology"/>
<protein>
    <submittedName>
        <fullName evidence="9">Glycerol-3-phosphate dehydrogenase</fullName>
    </submittedName>
</protein>
<evidence type="ECO:0000256" key="4">
    <source>
        <dbReference type="ARBA" id="ARBA00022827"/>
    </source>
</evidence>
<dbReference type="Gene3D" id="3.30.9.10">
    <property type="entry name" value="D-Amino Acid Oxidase, subunit A, domain 2"/>
    <property type="match status" value="1"/>
</dbReference>
<feature type="domain" description="FAD dependent oxidoreductase" evidence="7">
    <location>
        <begin position="17"/>
        <end position="397"/>
    </location>
</feature>
<keyword evidence="3" id="KW-0285">Flavoprotein</keyword>
<dbReference type="InterPro" id="IPR006076">
    <property type="entry name" value="FAD-dep_OxRdtase"/>
</dbReference>
<dbReference type="PANTHER" id="PTHR11985">
    <property type="entry name" value="GLYCEROL-3-PHOSPHATE DEHYDROGENASE"/>
    <property type="match status" value="1"/>
</dbReference>
<dbReference type="Gene3D" id="1.10.8.870">
    <property type="entry name" value="Alpha-glycerophosphate oxidase, cap domain"/>
    <property type="match status" value="1"/>
</dbReference>
<evidence type="ECO:0000256" key="3">
    <source>
        <dbReference type="ARBA" id="ARBA00022630"/>
    </source>
</evidence>
<comment type="caution">
    <text evidence="9">The sequence shown here is derived from an EMBL/GenBank/DDBJ whole genome shotgun (WGS) entry which is preliminary data.</text>
</comment>
<dbReference type="Gene3D" id="3.50.50.60">
    <property type="entry name" value="FAD/NAD(P)-binding domain"/>
    <property type="match status" value="1"/>
</dbReference>
<evidence type="ECO:0000259" key="8">
    <source>
        <dbReference type="Pfam" id="PF16901"/>
    </source>
</evidence>
<keyword evidence="5" id="KW-0560">Oxidoreductase</keyword>
<feature type="domain" description="Alpha-glycerophosphate oxidase C-terminal" evidence="8">
    <location>
        <begin position="420"/>
        <end position="541"/>
    </location>
</feature>
<accession>A0A2P7B1D4</accession>
<dbReference type="InterPro" id="IPR000447">
    <property type="entry name" value="G3P_DH_FAD-dep"/>
</dbReference>
<evidence type="ECO:0000259" key="7">
    <source>
        <dbReference type="Pfam" id="PF01266"/>
    </source>
</evidence>
<dbReference type="GO" id="GO:0046168">
    <property type="term" value="P:glycerol-3-phosphate catabolic process"/>
    <property type="evidence" value="ECO:0007669"/>
    <property type="project" value="TreeGrafter"/>
</dbReference>
<dbReference type="SUPFAM" id="SSF51905">
    <property type="entry name" value="FAD/NAD(P)-binding domain"/>
    <property type="match status" value="1"/>
</dbReference>
<dbReference type="GO" id="GO:0004368">
    <property type="term" value="F:glycerol-3-phosphate dehydrogenase (quinone) activity"/>
    <property type="evidence" value="ECO:0007669"/>
    <property type="project" value="InterPro"/>
</dbReference>
<dbReference type="InterPro" id="IPR036188">
    <property type="entry name" value="FAD/NAD-bd_sf"/>
</dbReference>
<dbReference type="AlphaFoldDB" id="A0A2P7B1D4"/>
<evidence type="ECO:0000256" key="6">
    <source>
        <dbReference type="SAM" id="MobiDB-lite"/>
    </source>
</evidence>
<dbReference type="EMBL" id="PGGN01000001">
    <property type="protein sequence ID" value="PSH60279.1"/>
    <property type="molecule type" value="Genomic_DNA"/>
</dbReference>
<evidence type="ECO:0000256" key="1">
    <source>
        <dbReference type="ARBA" id="ARBA00001974"/>
    </source>
</evidence>
<dbReference type="InterPro" id="IPR031656">
    <property type="entry name" value="DAO_C"/>
</dbReference>
<dbReference type="InterPro" id="IPR038299">
    <property type="entry name" value="DAO_C_sf"/>
</dbReference>
<keyword evidence="10" id="KW-1185">Reference proteome</keyword>
<organism evidence="9 10">
    <name type="scientific">Phyllobacterium endophyticum</name>
    <dbReference type="NCBI Taxonomy" id="1149773"/>
    <lineage>
        <taxon>Bacteria</taxon>
        <taxon>Pseudomonadati</taxon>
        <taxon>Pseudomonadota</taxon>
        <taxon>Alphaproteobacteria</taxon>
        <taxon>Hyphomicrobiales</taxon>
        <taxon>Phyllobacteriaceae</taxon>
        <taxon>Phyllobacterium</taxon>
    </lineage>
</organism>
<dbReference type="RefSeq" id="WP_106715593.1">
    <property type="nucleotide sequence ID" value="NZ_JACHXT010000004.1"/>
</dbReference>
<evidence type="ECO:0000256" key="5">
    <source>
        <dbReference type="ARBA" id="ARBA00023002"/>
    </source>
</evidence>
<name>A0A2P7B1D4_9HYPH</name>
<feature type="region of interest" description="Disordered" evidence="6">
    <location>
        <begin position="571"/>
        <end position="601"/>
    </location>
</feature>
<gene>
    <name evidence="9" type="ORF">CU100_06185</name>
</gene>
<comment type="cofactor">
    <cofactor evidence="1">
        <name>FAD</name>
        <dbReference type="ChEBI" id="CHEBI:57692"/>
    </cofactor>
</comment>
<keyword evidence="4" id="KW-0274">FAD</keyword>
<dbReference type="PANTHER" id="PTHR11985:SF15">
    <property type="entry name" value="GLYCEROL-3-PHOSPHATE DEHYDROGENASE, MITOCHONDRIAL"/>
    <property type="match status" value="1"/>
</dbReference>
<dbReference type="OrthoDB" id="9766796at2"/>
<evidence type="ECO:0000313" key="9">
    <source>
        <dbReference type="EMBL" id="PSH60279.1"/>
    </source>
</evidence>
<dbReference type="Pfam" id="PF01266">
    <property type="entry name" value="DAO"/>
    <property type="match status" value="1"/>
</dbReference>
<sequence>MNREEIFNGLRRSPKVDVCVVGGGINGISVFRELALQGLDVLLVEKNDYCSGASSALSRMVHGGLRYLENGEFNLVRESLVERDRLLRNAPHLIAPLPTMVPVFDIFSGLANGLVRFLGLGREPSRRGAIAIKTGLSIYDFLTRKRALMPRHRFRGRQATLAKWPELNPAVKSSATYYDAWVRHPERIGIELLQDGLSGAPGAHALNYAELQHNPAGGFVVRDHVGGTTTAVEPALIINATGGWIDIANASLFSPETRPAPLMGGTKGSHLIIDNAELAKALDGHMIYYENEDGRVCILFPYLGKVLVGSTDIRIDDPATVVCTPEERDYILQSLAFVLPDIRIRPEEIVYQFSGVRPLPASKDKFTGRIPRDHFCTFIESDGGRAVLCMIGGKWTTFRSFGELAADMALERLRKTRHLTTADRSIGGGRNFPADTGDWIARTSSATGLAPARTIELFERYGTAAALIAGFIASGPDEPMPGSGYSTREMLFLIRHECVEHLDDLLLRRTTLAISGQLSLATTDVALDLIADEKHWPAARKAEERSRFLDLLATRHGIDLETLTARNEQGVRYAKQPQGPDEPAVRQRALPRRGDRSRRVQ</sequence>
<dbReference type="PRINTS" id="PR01001">
    <property type="entry name" value="FADG3PDH"/>
</dbReference>